<protein>
    <submittedName>
        <fullName evidence="10">Amino acid ABC transporter permease</fullName>
    </submittedName>
</protein>
<name>A0ABS0LND9_9LACT</name>
<keyword evidence="2 8" id="KW-0813">Transport</keyword>
<evidence type="ECO:0000259" key="9">
    <source>
        <dbReference type="PROSITE" id="PS50928"/>
    </source>
</evidence>
<reference evidence="10 11" key="1">
    <citation type="submission" date="2020-07" db="EMBL/GenBank/DDBJ databases">
        <title>Facklamia lactis sp. nov., isolated from raw milk.</title>
        <authorList>
            <person name="Doll E.V."/>
            <person name="Huptas C."/>
            <person name="Staib L."/>
            <person name="Wenning M."/>
            <person name="Scherer S."/>
        </authorList>
    </citation>
    <scope>NUCLEOTIDE SEQUENCE [LARGE SCALE GENOMIC DNA]</scope>
    <source>
        <strain evidence="10 11">DSM 111018</strain>
    </source>
</reference>
<dbReference type="Pfam" id="PF00528">
    <property type="entry name" value="BPD_transp_1"/>
    <property type="match status" value="1"/>
</dbReference>
<feature type="domain" description="ABC transmembrane type-1" evidence="9">
    <location>
        <begin position="14"/>
        <end position="197"/>
    </location>
</feature>
<evidence type="ECO:0000313" key="10">
    <source>
        <dbReference type="EMBL" id="MBG9985663.1"/>
    </source>
</evidence>
<proteinExistence type="inferred from homology"/>
<dbReference type="NCBIfam" id="TIGR01726">
    <property type="entry name" value="HEQRo_perm_3TM"/>
    <property type="match status" value="1"/>
</dbReference>
<comment type="caution">
    <text evidence="10">The sequence shown here is derived from an EMBL/GenBank/DDBJ whole genome shotgun (WGS) entry which is preliminary data.</text>
</comment>
<keyword evidence="7 8" id="KW-0472">Membrane</keyword>
<dbReference type="PANTHER" id="PTHR30614:SF0">
    <property type="entry name" value="L-CYSTINE TRANSPORT SYSTEM PERMEASE PROTEIN TCYL"/>
    <property type="match status" value="1"/>
</dbReference>
<feature type="transmembrane region" description="Helical" evidence="8">
    <location>
        <begin position="20"/>
        <end position="41"/>
    </location>
</feature>
<accession>A0ABS0LND9</accession>
<keyword evidence="6 8" id="KW-1133">Transmembrane helix</keyword>
<evidence type="ECO:0000256" key="4">
    <source>
        <dbReference type="ARBA" id="ARBA00022692"/>
    </source>
</evidence>
<dbReference type="CDD" id="cd06261">
    <property type="entry name" value="TM_PBP2"/>
    <property type="match status" value="1"/>
</dbReference>
<dbReference type="InterPro" id="IPR010065">
    <property type="entry name" value="AA_ABC_transptr_permease_3TM"/>
</dbReference>
<evidence type="ECO:0000256" key="2">
    <source>
        <dbReference type="ARBA" id="ARBA00022448"/>
    </source>
</evidence>
<dbReference type="InterPro" id="IPR035906">
    <property type="entry name" value="MetI-like_sf"/>
</dbReference>
<evidence type="ECO:0000313" key="11">
    <source>
        <dbReference type="Proteomes" id="UP000721415"/>
    </source>
</evidence>
<evidence type="ECO:0000256" key="3">
    <source>
        <dbReference type="ARBA" id="ARBA00022475"/>
    </source>
</evidence>
<evidence type="ECO:0000256" key="8">
    <source>
        <dbReference type="RuleBase" id="RU363032"/>
    </source>
</evidence>
<dbReference type="Proteomes" id="UP000721415">
    <property type="component" value="Unassembled WGS sequence"/>
</dbReference>
<keyword evidence="5" id="KW-0029">Amino-acid transport</keyword>
<keyword evidence="4 8" id="KW-0812">Transmembrane</keyword>
<dbReference type="PANTHER" id="PTHR30614">
    <property type="entry name" value="MEMBRANE COMPONENT OF AMINO ACID ABC TRANSPORTER"/>
    <property type="match status" value="1"/>
</dbReference>
<keyword evidence="11" id="KW-1185">Reference proteome</keyword>
<sequence>MDLARMLPPLLEGLQTTMLFFAWTLVLSIPLGLVISLIDYFSPKVLQLLIRMYIVVFRGTPLLLQMMFVYYGLPLVGINFDRFNAALVTLILNYAAYYAEIYRGGLQSIPQGQYEALQVLSIHPWLGLRKVIIPQVHRTILPSLGNEIISLIKDTSLIYVLGLEELLKVGRTLSNQTASLIPFVYVGFLYLGMTAVATWGLRLIEKRVDYTRSKEG</sequence>
<evidence type="ECO:0000256" key="1">
    <source>
        <dbReference type="ARBA" id="ARBA00004651"/>
    </source>
</evidence>
<evidence type="ECO:0000256" key="7">
    <source>
        <dbReference type="ARBA" id="ARBA00023136"/>
    </source>
</evidence>
<comment type="similarity">
    <text evidence="8">Belongs to the binding-protein-dependent transport system permease family.</text>
</comment>
<keyword evidence="3" id="KW-1003">Cell membrane</keyword>
<dbReference type="InterPro" id="IPR043429">
    <property type="entry name" value="ArtM/GltK/GlnP/TcyL/YhdX-like"/>
</dbReference>
<feature type="transmembrane region" description="Helical" evidence="8">
    <location>
        <begin position="53"/>
        <end position="73"/>
    </location>
</feature>
<dbReference type="PROSITE" id="PS50928">
    <property type="entry name" value="ABC_TM1"/>
    <property type="match status" value="1"/>
</dbReference>
<evidence type="ECO:0000256" key="5">
    <source>
        <dbReference type="ARBA" id="ARBA00022970"/>
    </source>
</evidence>
<comment type="subcellular location">
    <subcellularLocation>
        <location evidence="1 8">Cell membrane</location>
        <topology evidence="1 8">Multi-pass membrane protein</topology>
    </subcellularLocation>
</comment>
<dbReference type="Gene3D" id="1.10.3720.10">
    <property type="entry name" value="MetI-like"/>
    <property type="match status" value="1"/>
</dbReference>
<evidence type="ECO:0000256" key="6">
    <source>
        <dbReference type="ARBA" id="ARBA00022989"/>
    </source>
</evidence>
<dbReference type="SUPFAM" id="SSF161098">
    <property type="entry name" value="MetI-like"/>
    <property type="match status" value="1"/>
</dbReference>
<gene>
    <name evidence="10" type="ORF">HZY91_02005</name>
</gene>
<dbReference type="EMBL" id="JACBXQ010000001">
    <property type="protein sequence ID" value="MBG9985663.1"/>
    <property type="molecule type" value="Genomic_DNA"/>
</dbReference>
<dbReference type="RefSeq" id="WP_197114182.1">
    <property type="nucleotide sequence ID" value="NZ_JACBXQ010000001.1"/>
</dbReference>
<feature type="transmembrane region" description="Helical" evidence="8">
    <location>
        <begin position="183"/>
        <end position="204"/>
    </location>
</feature>
<dbReference type="InterPro" id="IPR000515">
    <property type="entry name" value="MetI-like"/>
</dbReference>
<organism evidence="10 11">
    <name type="scientific">Facklamia lactis</name>
    <dbReference type="NCBI Taxonomy" id="2749967"/>
    <lineage>
        <taxon>Bacteria</taxon>
        <taxon>Bacillati</taxon>
        <taxon>Bacillota</taxon>
        <taxon>Bacilli</taxon>
        <taxon>Lactobacillales</taxon>
        <taxon>Aerococcaceae</taxon>
        <taxon>Facklamia</taxon>
    </lineage>
</organism>